<dbReference type="Proteomes" id="UP000076079">
    <property type="component" value="Chromosome"/>
</dbReference>
<reference evidence="3" key="2">
    <citation type="submission" date="2016-04" db="EMBL/GenBank/DDBJ databases">
        <title>First Complete Genome Sequence of a Subdivision 6 Acidobacterium.</title>
        <authorList>
            <person name="Huang S."/>
            <person name="Vieira S."/>
            <person name="Bunk B."/>
            <person name="Riedel T."/>
            <person name="Sproeer C."/>
            <person name="Overmann J."/>
        </authorList>
    </citation>
    <scope>NUCLEOTIDE SEQUENCE [LARGE SCALE GENOMIC DNA]</scope>
    <source>
        <strain evidence="3">DSM 100886 HEG_-6_39</strain>
    </source>
</reference>
<feature type="region of interest" description="Disordered" evidence="1">
    <location>
        <begin position="52"/>
        <end position="73"/>
    </location>
</feature>
<dbReference type="AlphaFoldDB" id="A0A143PIB3"/>
<dbReference type="OrthoDB" id="9811751at2"/>
<feature type="region of interest" description="Disordered" evidence="1">
    <location>
        <begin position="1"/>
        <end position="32"/>
    </location>
</feature>
<dbReference type="STRING" id="1855912.LuPra_01344"/>
<organism evidence="2 3">
    <name type="scientific">Luteitalea pratensis</name>
    <dbReference type="NCBI Taxonomy" id="1855912"/>
    <lineage>
        <taxon>Bacteria</taxon>
        <taxon>Pseudomonadati</taxon>
        <taxon>Acidobacteriota</taxon>
        <taxon>Vicinamibacteria</taxon>
        <taxon>Vicinamibacterales</taxon>
        <taxon>Vicinamibacteraceae</taxon>
        <taxon>Luteitalea</taxon>
    </lineage>
</organism>
<evidence type="ECO:0008006" key="4">
    <source>
        <dbReference type="Google" id="ProtNLM"/>
    </source>
</evidence>
<evidence type="ECO:0000313" key="2">
    <source>
        <dbReference type="EMBL" id="AMY08156.1"/>
    </source>
</evidence>
<sequence length="73" mass="8297">MTNQGSHDTEQPGLQRDPDEWKTGDEPMTDAQRSYLETLCRETGEEFDATLSKADASKRIDELRGRSPRLAQE</sequence>
<name>A0A143PIB3_LUTPR</name>
<gene>
    <name evidence="2" type="ORF">LuPra_01344</name>
</gene>
<protein>
    <recommendedName>
        <fullName evidence="4">DUF3072 domain-containing protein</fullName>
    </recommendedName>
</protein>
<dbReference type="InterPro" id="IPR021425">
    <property type="entry name" value="DUF3072"/>
</dbReference>
<proteinExistence type="predicted"/>
<evidence type="ECO:0000313" key="3">
    <source>
        <dbReference type="Proteomes" id="UP000076079"/>
    </source>
</evidence>
<dbReference type="RefSeq" id="WP_110170019.1">
    <property type="nucleotide sequence ID" value="NZ_CP015136.1"/>
</dbReference>
<dbReference type="Pfam" id="PF11272">
    <property type="entry name" value="DUF3072"/>
    <property type="match status" value="1"/>
</dbReference>
<reference evidence="2 3" key="1">
    <citation type="journal article" date="2016" name="Genome Announc.">
        <title>First Complete Genome Sequence of a Subdivision 6 Acidobacterium Strain.</title>
        <authorList>
            <person name="Huang S."/>
            <person name="Vieira S."/>
            <person name="Bunk B."/>
            <person name="Riedel T."/>
            <person name="Sproer C."/>
            <person name="Overmann J."/>
        </authorList>
    </citation>
    <scope>NUCLEOTIDE SEQUENCE [LARGE SCALE GENOMIC DNA]</scope>
    <source>
        <strain evidence="3">DSM 100886 HEG_-6_39</strain>
    </source>
</reference>
<keyword evidence="3" id="KW-1185">Reference proteome</keyword>
<dbReference type="KEGG" id="abac:LuPra_01344"/>
<dbReference type="EMBL" id="CP015136">
    <property type="protein sequence ID" value="AMY08156.1"/>
    <property type="molecule type" value="Genomic_DNA"/>
</dbReference>
<feature type="compositionally biased region" description="Basic and acidic residues" evidence="1">
    <location>
        <begin position="55"/>
        <end position="65"/>
    </location>
</feature>
<accession>A0A143PIB3</accession>
<dbReference type="PATRIC" id="fig|1813736.3.peg.1391"/>
<evidence type="ECO:0000256" key="1">
    <source>
        <dbReference type="SAM" id="MobiDB-lite"/>
    </source>
</evidence>
<feature type="compositionally biased region" description="Basic and acidic residues" evidence="1">
    <location>
        <begin position="16"/>
        <end position="25"/>
    </location>
</feature>